<dbReference type="Proteomes" id="UP001055811">
    <property type="component" value="Linkage Group LG01"/>
</dbReference>
<evidence type="ECO:0000313" key="2">
    <source>
        <dbReference type="Proteomes" id="UP001055811"/>
    </source>
</evidence>
<protein>
    <submittedName>
        <fullName evidence="1">Uncharacterized protein</fullName>
    </submittedName>
</protein>
<organism evidence="1 2">
    <name type="scientific">Cichorium intybus</name>
    <name type="common">Chicory</name>
    <dbReference type="NCBI Taxonomy" id="13427"/>
    <lineage>
        <taxon>Eukaryota</taxon>
        <taxon>Viridiplantae</taxon>
        <taxon>Streptophyta</taxon>
        <taxon>Embryophyta</taxon>
        <taxon>Tracheophyta</taxon>
        <taxon>Spermatophyta</taxon>
        <taxon>Magnoliopsida</taxon>
        <taxon>eudicotyledons</taxon>
        <taxon>Gunneridae</taxon>
        <taxon>Pentapetalae</taxon>
        <taxon>asterids</taxon>
        <taxon>campanulids</taxon>
        <taxon>Asterales</taxon>
        <taxon>Asteraceae</taxon>
        <taxon>Cichorioideae</taxon>
        <taxon>Cichorieae</taxon>
        <taxon>Cichoriinae</taxon>
        <taxon>Cichorium</taxon>
    </lineage>
</organism>
<accession>A0ACB9GYL3</accession>
<proteinExistence type="predicted"/>
<comment type="caution">
    <text evidence="1">The sequence shown here is derived from an EMBL/GenBank/DDBJ whole genome shotgun (WGS) entry which is preliminary data.</text>
</comment>
<sequence length="106" mass="11914">MAQSILGSSPVFKAESKTWSAIKNLLKLFIHCTCVLYQDHKPRNSNAHKYFVESIAKAYQELTDPISRENFEKYGHPDGRQGFQMGIALPQFQLNIEAACGGILLL</sequence>
<keyword evidence="2" id="KW-1185">Reference proteome</keyword>
<reference evidence="1 2" key="2">
    <citation type="journal article" date="2022" name="Mol. Ecol. Resour.">
        <title>The genomes of chicory, endive, great burdock and yacon provide insights into Asteraceae paleo-polyploidization history and plant inulin production.</title>
        <authorList>
            <person name="Fan W."/>
            <person name="Wang S."/>
            <person name="Wang H."/>
            <person name="Wang A."/>
            <person name="Jiang F."/>
            <person name="Liu H."/>
            <person name="Zhao H."/>
            <person name="Xu D."/>
            <person name="Zhang Y."/>
        </authorList>
    </citation>
    <scope>NUCLEOTIDE SEQUENCE [LARGE SCALE GENOMIC DNA]</scope>
    <source>
        <strain evidence="2">cv. Punajuju</strain>
        <tissue evidence="1">Leaves</tissue>
    </source>
</reference>
<gene>
    <name evidence="1" type="ORF">L2E82_01334</name>
</gene>
<evidence type="ECO:0000313" key="1">
    <source>
        <dbReference type="EMBL" id="KAI3788564.1"/>
    </source>
</evidence>
<reference evidence="2" key="1">
    <citation type="journal article" date="2022" name="Mol. Ecol. Resour.">
        <title>The genomes of chicory, endive, great burdock and yacon provide insights into Asteraceae palaeo-polyploidization history and plant inulin production.</title>
        <authorList>
            <person name="Fan W."/>
            <person name="Wang S."/>
            <person name="Wang H."/>
            <person name="Wang A."/>
            <person name="Jiang F."/>
            <person name="Liu H."/>
            <person name="Zhao H."/>
            <person name="Xu D."/>
            <person name="Zhang Y."/>
        </authorList>
    </citation>
    <scope>NUCLEOTIDE SEQUENCE [LARGE SCALE GENOMIC DNA]</scope>
    <source>
        <strain evidence="2">cv. Punajuju</strain>
    </source>
</reference>
<name>A0ACB9GYL3_CICIN</name>
<dbReference type="EMBL" id="CM042009">
    <property type="protein sequence ID" value="KAI3788564.1"/>
    <property type="molecule type" value="Genomic_DNA"/>
</dbReference>